<gene>
    <name evidence="1" type="ORF">CHARACLAT_028759</name>
</gene>
<proteinExistence type="predicted"/>
<protein>
    <submittedName>
        <fullName evidence="1">Uncharacterized protein</fullName>
    </submittedName>
</protein>
<evidence type="ECO:0000313" key="1">
    <source>
        <dbReference type="EMBL" id="MED6282120.1"/>
    </source>
</evidence>
<organism evidence="1 2">
    <name type="scientific">Characodon lateralis</name>
    <dbReference type="NCBI Taxonomy" id="208331"/>
    <lineage>
        <taxon>Eukaryota</taxon>
        <taxon>Metazoa</taxon>
        <taxon>Chordata</taxon>
        <taxon>Craniata</taxon>
        <taxon>Vertebrata</taxon>
        <taxon>Euteleostomi</taxon>
        <taxon>Actinopterygii</taxon>
        <taxon>Neopterygii</taxon>
        <taxon>Teleostei</taxon>
        <taxon>Neoteleostei</taxon>
        <taxon>Acanthomorphata</taxon>
        <taxon>Ovalentaria</taxon>
        <taxon>Atherinomorphae</taxon>
        <taxon>Cyprinodontiformes</taxon>
        <taxon>Goodeidae</taxon>
        <taxon>Characodon</taxon>
    </lineage>
</organism>
<keyword evidence="2" id="KW-1185">Reference proteome</keyword>
<dbReference type="EMBL" id="JAHUTJ010044888">
    <property type="protein sequence ID" value="MED6282120.1"/>
    <property type="molecule type" value="Genomic_DNA"/>
</dbReference>
<sequence length="102" mass="11662">MNGSTHHPQTTKSKFKYAGGNIMVLDVLCPFSIGSTWPHPRLLSAHYASVFIRFFPYGYLLFLVPAPEQVRSGLSRDYMCRKRTAVHRLAVGTGQIRWFSMR</sequence>
<dbReference type="Proteomes" id="UP001352852">
    <property type="component" value="Unassembled WGS sequence"/>
</dbReference>
<name>A0ABU7E7M9_9TELE</name>
<evidence type="ECO:0000313" key="2">
    <source>
        <dbReference type="Proteomes" id="UP001352852"/>
    </source>
</evidence>
<comment type="caution">
    <text evidence="1">The sequence shown here is derived from an EMBL/GenBank/DDBJ whole genome shotgun (WGS) entry which is preliminary data.</text>
</comment>
<reference evidence="1 2" key="1">
    <citation type="submission" date="2021-06" db="EMBL/GenBank/DDBJ databases">
        <authorList>
            <person name="Palmer J.M."/>
        </authorList>
    </citation>
    <scope>NUCLEOTIDE SEQUENCE [LARGE SCALE GENOMIC DNA]</scope>
    <source>
        <strain evidence="1 2">CL_MEX2019</strain>
        <tissue evidence="1">Muscle</tissue>
    </source>
</reference>
<accession>A0ABU7E7M9</accession>